<dbReference type="PANTHER" id="PTHR33295">
    <property type="entry name" value="ATPASE"/>
    <property type="match status" value="1"/>
</dbReference>
<dbReference type="InterPro" id="IPR041682">
    <property type="entry name" value="AAA_14"/>
</dbReference>
<dbReference type="Pfam" id="PF13635">
    <property type="entry name" value="DUF4143"/>
    <property type="match status" value="1"/>
</dbReference>
<proteinExistence type="predicted"/>
<keyword evidence="3" id="KW-0547">Nucleotide-binding</keyword>
<feature type="domain" description="DUF4143" evidence="2">
    <location>
        <begin position="221"/>
        <end position="360"/>
    </location>
</feature>
<dbReference type="PANTHER" id="PTHR33295:SF7">
    <property type="entry name" value="ATPASE"/>
    <property type="match status" value="1"/>
</dbReference>
<dbReference type="RefSeq" id="WP_186995470.1">
    <property type="nucleotide sequence ID" value="NZ_JACOQG010000030.1"/>
</dbReference>
<feature type="domain" description="AAA" evidence="1">
    <location>
        <begin position="18"/>
        <end position="148"/>
    </location>
</feature>
<sequence>MRRKCTDSLIQWKKNPHRRPLLLQGLRQTGKTWLALDFAEKNYKNTLYLNLETDKPVADYLSVSRPPQDALLFLETYAGKPLKPSVSLLILDNIQCVPELSTLLATISLDHPQYHILAIHRGLASPELYSKNDFHIISLYPLDFEEFLWANAEYALSREIRRHFSTLTPLEKELHQKALSQFYLYLVTGGMPLSILEYRREKKLLMVPDIQQKLLELILSDISSQAPTGMTRHCQNAWLSIPAQLEKSSRKFQYSLITKGATAKTYEKPLDWLLRSGYVLACRRTSLHLYPTDCGLCARVLGVPSYQLLTGSDTPAARACTETFLAQHFTRNGYTLSYWSSGNQAEVPFLLEKEGRHIAVDYRLTPHQKTRNLTRFRAEMNTNAEMYLLSVEDFREKENYHIVPVYAGFCV</sequence>
<reference evidence="3 4" key="1">
    <citation type="submission" date="2020-08" db="EMBL/GenBank/DDBJ databases">
        <title>Genome public.</title>
        <authorList>
            <person name="Liu C."/>
            <person name="Sun Q."/>
        </authorList>
    </citation>
    <scope>NUCLEOTIDE SEQUENCE [LARGE SCALE GENOMIC DNA]</scope>
    <source>
        <strain evidence="3 4">M29</strain>
    </source>
</reference>
<gene>
    <name evidence="3" type="ORF">H8Z82_14240</name>
</gene>
<dbReference type="EMBL" id="JACOQG010000030">
    <property type="protein sequence ID" value="MBC5780786.1"/>
    <property type="molecule type" value="Genomic_DNA"/>
</dbReference>
<keyword evidence="4" id="KW-1185">Reference proteome</keyword>
<comment type="caution">
    <text evidence="3">The sequence shown here is derived from an EMBL/GenBank/DDBJ whole genome shotgun (WGS) entry which is preliminary data.</text>
</comment>
<evidence type="ECO:0000313" key="4">
    <source>
        <dbReference type="Proteomes" id="UP000649826"/>
    </source>
</evidence>
<evidence type="ECO:0000313" key="3">
    <source>
        <dbReference type="EMBL" id="MBC5780786.1"/>
    </source>
</evidence>
<organism evidence="3 4">
    <name type="scientific">Blautia difficilis</name>
    <dbReference type="NCBI Taxonomy" id="2763027"/>
    <lineage>
        <taxon>Bacteria</taxon>
        <taxon>Bacillati</taxon>
        <taxon>Bacillota</taxon>
        <taxon>Clostridia</taxon>
        <taxon>Lachnospirales</taxon>
        <taxon>Lachnospiraceae</taxon>
        <taxon>Blautia</taxon>
    </lineage>
</organism>
<keyword evidence="3" id="KW-0067">ATP-binding</keyword>
<evidence type="ECO:0000259" key="2">
    <source>
        <dbReference type="Pfam" id="PF13635"/>
    </source>
</evidence>
<protein>
    <submittedName>
        <fullName evidence="3">ATP-binding protein</fullName>
    </submittedName>
</protein>
<dbReference type="Pfam" id="PF13173">
    <property type="entry name" value="AAA_14"/>
    <property type="match status" value="1"/>
</dbReference>
<dbReference type="InterPro" id="IPR027417">
    <property type="entry name" value="P-loop_NTPase"/>
</dbReference>
<dbReference type="Proteomes" id="UP000649826">
    <property type="component" value="Unassembled WGS sequence"/>
</dbReference>
<evidence type="ECO:0000259" key="1">
    <source>
        <dbReference type="Pfam" id="PF13173"/>
    </source>
</evidence>
<accession>A0ABR7IL84</accession>
<dbReference type="SUPFAM" id="SSF52540">
    <property type="entry name" value="P-loop containing nucleoside triphosphate hydrolases"/>
    <property type="match status" value="1"/>
</dbReference>
<name>A0ABR7IL84_9FIRM</name>
<dbReference type="GO" id="GO:0005524">
    <property type="term" value="F:ATP binding"/>
    <property type="evidence" value="ECO:0007669"/>
    <property type="project" value="UniProtKB-KW"/>
</dbReference>
<dbReference type="InterPro" id="IPR025420">
    <property type="entry name" value="DUF4143"/>
</dbReference>